<accession>A0A074RM64</accession>
<feature type="transmembrane region" description="Helical" evidence="5">
    <location>
        <begin position="191"/>
        <end position="215"/>
    </location>
</feature>
<comment type="subcellular location">
    <subcellularLocation>
        <location evidence="1">Membrane</location>
        <topology evidence="1">Multi-pass membrane protein</topology>
    </subcellularLocation>
</comment>
<dbReference type="InterPro" id="IPR051380">
    <property type="entry name" value="pH-response_reg_palI/RIM9"/>
</dbReference>
<dbReference type="PANTHER" id="PTHR28013">
    <property type="entry name" value="PROTEIN DCV1-RELATED"/>
    <property type="match status" value="1"/>
</dbReference>
<organism evidence="6 7">
    <name type="scientific">Rhizoctonia solani 123E</name>
    <dbReference type="NCBI Taxonomy" id="1423351"/>
    <lineage>
        <taxon>Eukaryota</taxon>
        <taxon>Fungi</taxon>
        <taxon>Dikarya</taxon>
        <taxon>Basidiomycota</taxon>
        <taxon>Agaricomycotina</taxon>
        <taxon>Agaricomycetes</taxon>
        <taxon>Cantharellales</taxon>
        <taxon>Ceratobasidiaceae</taxon>
        <taxon>Rhizoctonia</taxon>
    </lineage>
</organism>
<dbReference type="OrthoDB" id="2354757at2759"/>
<dbReference type="GO" id="GO:0035838">
    <property type="term" value="C:growing cell tip"/>
    <property type="evidence" value="ECO:0007669"/>
    <property type="project" value="TreeGrafter"/>
</dbReference>
<evidence type="ECO:0000256" key="2">
    <source>
        <dbReference type="ARBA" id="ARBA00022692"/>
    </source>
</evidence>
<dbReference type="InterPro" id="IPR009571">
    <property type="entry name" value="SUR7/Rim9-like_fungi"/>
</dbReference>
<comment type="caution">
    <text evidence="6">The sequence shown here is derived from an EMBL/GenBank/DDBJ whole genome shotgun (WGS) entry which is preliminary data.</text>
</comment>
<dbReference type="AlphaFoldDB" id="A0A074RM64"/>
<sequence length="226" mass="23876">MLGVGFIVPFLIFAGFLLLLLVSLSIPIIKTISVLNIAANLQAGLTNTGVSGGVKFGLWGYCVSEISASVIGINRSQPGYCSRTRLGYDIDSQLLQLLGLDNLDDIFSRGLTFVLVLHPIACGLAFLALLFALMLLCRPARFASAIALVFSVLAAIVATVAFAIDVALTTIAKNKVSDATDGNLKVTYGAVPWMTLGAMVALWAATVGACCGIFVGGRRRREAEKY</sequence>
<reference evidence="6 7" key="1">
    <citation type="submission" date="2013-12" db="EMBL/GenBank/DDBJ databases">
        <authorList>
            <person name="Cubeta M."/>
            <person name="Pakala S."/>
            <person name="Fedorova N."/>
            <person name="Thomas E."/>
            <person name="Dean R."/>
            <person name="Jabaji S."/>
            <person name="Neate S."/>
            <person name="Toda T."/>
            <person name="Tavantzis S."/>
            <person name="Vilgalys R."/>
            <person name="Bharathan N."/>
            <person name="Pakala S."/>
            <person name="Losada L.S."/>
            <person name="Zafar N."/>
            <person name="Nierman W."/>
        </authorList>
    </citation>
    <scope>NUCLEOTIDE SEQUENCE [LARGE SCALE GENOMIC DNA]</scope>
    <source>
        <strain evidence="6 7">123E</strain>
    </source>
</reference>
<dbReference type="GO" id="GO:0032153">
    <property type="term" value="C:cell division site"/>
    <property type="evidence" value="ECO:0007669"/>
    <property type="project" value="TreeGrafter"/>
</dbReference>
<feature type="transmembrane region" description="Helical" evidence="5">
    <location>
        <begin position="111"/>
        <end position="136"/>
    </location>
</feature>
<proteinExistence type="predicted"/>
<dbReference type="Proteomes" id="UP000027456">
    <property type="component" value="Unassembled WGS sequence"/>
</dbReference>
<keyword evidence="3 5" id="KW-1133">Transmembrane helix</keyword>
<dbReference type="STRING" id="1423351.A0A074RM64"/>
<keyword evidence="7" id="KW-1185">Reference proteome</keyword>
<dbReference type="HOGENOM" id="CLU_076420_2_0_1"/>
<evidence type="ECO:0000313" key="7">
    <source>
        <dbReference type="Proteomes" id="UP000027456"/>
    </source>
</evidence>
<evidence type="ECO:0000256" key="4">
    <source>
        <dbReference type="ARBA" id="ARBA00023136"/>
    </source>
</evidence>
<evidence type="ECO:0000256" key="1">
    <source>
        <dbReference type="ARBA" id="ARBA00004141"/>
    </source>
</evidence>
<dbReference type="Pfam" id="PF06687">
    <property type="entry name" value="SUR7"/>
    <property type="match status" value="1"/>
</dbReference>
<dbReference type="GO" id="GO:0005886">
    <property type="term" value="C:plasma membrane"/>
    <property type="evidence" value="ECO:0007669"/>
    <property type="project" value="InterPro"/>
</dbReference>
<evidence type="ECO:0000313" key="6">
    <source>
        <dbReference type="EMBL" id="KEP48176.1"/>
    </source>
</evidence>
<evidence type="ECO:0000256" key="5">
    <source>
        <dbReference type="SAM" id="Phobius"/>
    </source>
</evidence>
<keyword evidence="4 5" id="KW-0472">Membrane</keyword>
<keyword evidence="2 5" id="KW-0812">Transmembrane</keyword>
<name>A0A074RM64_9AGAM</name>
<protein>
    <submittedName>
        <fullName evidence="6">SUR7/pali family protein</fullName>
    </submittedName>
</protein>
<dbReference type="EMBL" id="AZST01000564">
    <property type="protein sequence ID" value="KEP48176.1"/>
    <property type="molecule type" value="Genomic_DNA"/>
</dbReference>
<evidence type="ECO:0000256" key="3">
    <source>
        <dbReference type="ARBA" id="ARBA00022989"/>
    </source>
</evidence>
<gene>
    <name evidence="6" type="ORF">V565_132020</name>
</gene>
<feature type="transmembrane region" description="Helical" evidence="5">
    <location>
        <begin position="148"/>
        <end position="171"/>
    </location>
</feature>
<dbReference type="PANTHER" id="PTHR28013:SF3">
    <property type="entry name" value="PROTEIN DCV1-RELATED"/>
    <property type="match status" value="1"/>
</dbReference>